<evidence type="ECO:0000313" key="4">
    <source>
        <dbReference type="EMBL" id="CCH59355.1"/>
    </source>
</evidence>
<feature type="coiled-coil region" evidence="1">
    <location>
        <begin position="561"/>
        <end position="588"/>
    </location>
</feature>
<feature type="region of interest" description="Disordered" evidence="2">
    <location>
        <begin position="304"/>
        <end position="331"/>
    </location>
</feature>
<accession>I2GZ03</accession>
<feature type="compositionally biased region" description="Polar residues" evidence="2">
    <location>
        <begin position="228"/>
        <end position="240"/>
    </location>
</feature>
<dbReference type="SMART" id="SM00787">
    <property type="entry name" value="Spc7"/>
    <property type="match status" value="1"/>
</dbReference>
<keyword evidence="1" id="KW-0175">Coiled coil</keyword>
<feature type="compositionally biased region" description="Low complexity" evidence="2">
    <location>
        <begin position="315"/>
        <end position="324"/>
    </location>
</feature>
<name>I2GZ03_HENB6</name>
<dbReference type="PANTHER" id="PTHR28260:SF1">
    <property type="entry name" value="SPINDLE POLE BODY COMPONENT SPC105"/>
    <property type="match status" value="1"/>
</dbReference>
<feature type="region of interest" description="Disordered" evidence="2">
    <location>
        <begin position="88"/>
        <end position="115"/>
    </location>
</feature>
<dbReference type="STRING" id="1071380.I2GZ03"/>
<dbReference type="EMBL" id="HE806317">
    <property type="protein sequence ID" value="CCH59355.1"/>
    <property type="molecule type" value="Genomic_DNA"/>
</dbReference>
<dbReference type="eggNOG" id="ENOG502S20P">
    <property type="taxonomic scope" value="Eukaryota"/>
</dbReference>
<feature type="compositionally biased region" description="Polar residues" evidence="2">
    <location>
        <begin position="434"/>
        <end position="452"/>
    </location>
</feature>
<evidence type="ECO:0000256" key="2">
    <source>
        <dbReference type="SAM" id="MobiDB-lite"/>
    </source>
</evidence>
<dbReference type="FunCoup" id="I2GZ03">
    <property type="interactions" value="98"/>
</dbReference>
<dbReference type="AlphaFoldDB" id="I2GZ03"/>
<dbReference type="PANTHER" id="PTHR28260">
    <property type="entry name" value="SPINDLE POLE BODY COMPONENT SPC105"/>
    <property type="match status" value="1"/>
</dbReference>
<evidence type="ECO:0000313" key="5">
    <source>
        <dbReference type="Proteomes" id="UP000002866"/>
    </source>
</evidence>
<feature type="coiled-coil region" evidence="1">
    <location>
        <begin position="633"/>
        <end position="667"/>
    </location>
</feature>
<proteinExistence type="predicted"/>
<protein>
    <recommendedName>
        <fullName evidence="3">Spc7 kinetochore protein domain-containing protein</fullName>
    </recommendedName>
</protein>
<dbReference type="HOGENOM" id="CLU_012537_0_0_1"/>
<dbReference type="InParanoid" id="I2GZ03"/>
<dbReference type="GO" id="GO:1990758">
    <property type="term" value="P:mitotic sister chromatid biorientation"/>
    <property type="evidence" value="ECO:0007669"/>
    <property type="project" value="TreeGrafter"/>
</dbReference>
<feature type="region of interest" description="Disordered" evidence="2">
    <location>
        <begin position="228"/>
        <end position="259"/>
    </location>
</feature>
<dbReference type="KEGG" id="tbl:TBLA_0B05230"/>
<feature type="region of interest" description="Disordered" evidence="2">
    <location>
        <begin position="382"/>
        <end position="462"/>
    </location>
</feature>
<organism evidence="4 5">
    <name type="scientific">Henningerozyma blattae (strain ATCC 34711 / CBS 6284 / DSM 70876 / NBRC 10599 / NRRL Y-10934 / UCD 77-7)</name>
    <name type="common">Yeast</name>
    <name type="synonym">Tetrapisispora blattae</name>
    <dbReference type="NCBI Taxonomy" id="1071380"/>
    <lineage>
        <taxon>Eukaryota</taxon>
        <taxon>Fungi</taxon>
        <taxon>Dikarya</taxon>
        <taxon>Ascomycota</taxon>
        <taxon>Saccharomycotina</taxon>
        <taxon>Saccharomycetes</taxon>
        <taxon>Saccharomycetales</taxon>
        <taxon>Saccharomycetaceae</taxon>
        <taxon>Henningerozyma</taxon>
    </lineage>
</organism>
<evidence type="ECO:0000259" key="3">
    <source>
        <dbReference type="SMART" id="SM00787"/>
    </source>
</evidence>
<gene>
    <name evidence="4" type="primary">TBLA0B05230</name>
    <name evidence="4" type="ORF">TBLA_0B05230</name>
</gene>
<dbReference type="InterPro" id="IPR033338">
    <property type="entry name" value="Spc105/Spc7"/>
</dbReference>
<dbReference type="OrthoDB" id="5592879at2759"/>
<feature type="compositionally biased region" description="Low complexity" evidence="2">
    <location>
        <begin position="246"/>
        <end position="257"/>
    </location>
</feature>
<dbReference type="GeneID" id="14494342"/>
<dbReference type="Proteomes" id="UP000002866">
    <property type="component" value="Chromosome 2"/>
</dbReference>
<dbReference type="GO" id="GO:0000776">
    <property type="term" value="C:kinetochore"/>
    <property type="evidence" value="ECO:0007669"/>
    <property type="project" value="TreeGrafter"/>
</dbReference>
<feature type="region of interest" description="Disordered" evidence="2">
    <location>
        <begin position="1"/>
        <end position="40"/>
    </location>
</feature>
<dbReference type="GO" id="GO:0007094">
    <property type="term" value="P:mitotic spindle assembly checkpoint signaling"/>
    <property type="evidence" value="ECO:0007669"/>
    <property type="project" value="TreeGrafter"/>
</dbReference>
<dbReference type="Pfam" id="PF08317">
    <property type="entry name" value="Spc7"/>
    <property type="match status" value="1"/>
</dbReference>
<dbReference type="GO" id="GO:0034501">
    <property type="term" value="P:protein localization to kinetochore"/>
    <property type="evidence" value="ECO:0007669"/>
    <property type="project" value="TreeGrafter"/>
</dbReference>
<dbReference type="InterPro" id="IPR013253">
    <property type="entry name" value="Spc7_domain"/>
</dbReference>
<sequence length="982" mass="112862">MSFDRENHTLPLPKKSILKQSQESQFDFDASQNSNNNVDIPNTITDVSLIDEKEHYERDNNTTSRINLVSKRKISFAPDVTLHSFSIIKDDNGKSSPSSENKRNSESTSQNGAEFEDIGFATSTQVSPNKHSLLHLETTDDTSMDLTQLVSNNTIKMKNISSTNYITNNDTMELTQLAVETPINGTSNNNDGNTMELTQISPIVPNLLENKDAVDNNTMEFTQIATTGSQIRSPNKTQDIGSGGNSTTKFSETSSKFIPNNETNTELTEIQLIHNATHNNIQQKDLTMEFTEIPKIITSPANQNKNIIDDKSRQTNLSSTSNSNEDTENSMEFTQLQLPTIYNKTSNTVINVNNDDHTMEFTQLQHTNSQIKNDSMEITQLQSTSTTIKTPKKSLNNNKSDNIITKKRKLNTPPRYIDPSHTAIPKRQHKPSIELNNSDTSDSLNKNLPNNNSRRDSDINLNQMERLSPVKIKGINDFIPSSRKDLKTKITDSFPTQISLTQFFRDIECNLDIDSFNIKSLSNTRIKFPVDSNNNKNIRLKNCLINLYLNIPMIEINSLICNELTSKINQSKKEFEFLNEQISKQNIDNLPNLLKSFYNCNNVEDKKKLIKDLSLTKDIASLNAHNDWLVWHTNNLINVNENLNENISILKERLKELDKDLQTANDIKLDVMNLKDQIMTKMNSLKNKLGTNTTLPNVSYNSELIERKIELIRLKNKFKEQKIKVNDLSVLKYEKNKLLIKLSEQNRLLSQMNSKANNNNNNSMEKFLALQNLTQIKLISFVDYFITIKFIEKIILDEPIELILKLNILNSTYTISVDCSDKSTKSFILSYFQTAFHQIKLKFDNNNRLIKNKNLSLIKSFYQNFWESRKLLKQFNLINYLFDTNIKQEKDKFFLQLIDKDFTHNATPVIYQISLVELFYHYENKLLTFDKGGLPEIQVVVSVQQSKSYPNDSILRDRLQLRTSRIVPWFSNKSLRMTRIEP</sequence>
<keyword evidence="5" id="KW-1185">Reference proteome</keyword>
<reference evidence="4 5" key="1">
    <citation type="journal article" date="2011" name="Proc. Natl. Acad. Sci. U.S.A.">
        <title>Evolutionary erosion of yeast sex chromosomes by mating-type switching accidents.</title>
        <authorList>
            <person name="Gordon J.L."/>
            <person name="Armisen D."/>
            <person name="Proux-Wera E."/>
            <person name="Oheigeartaigh S.S."/>
            <person name="Byrne K.P."/>
            <person name="Wolfe K.H."/>
        </authorList>
    </citation>
    <scope>NUCLEOTIDE SEQUENCE [LARGE SCALE GENOMIC DNA]</scope>
    <source>
        <strain evidence="5">ATCC 34711 / CBS 6284 / DSM 70876 / NBRC 10599 / NRRL Y-10934 / UCD 77-7</strain>
    </source>
</reference>
<evidence type="ECO:0000256" key="1">
    <source>
        <dbReference type="SAM" id="Coils"/>
    </source>
</evidence>
<feature type="domain" description="Spc7 kinetochore protein" evidence="3">
    <location>
        <begin position="491"/>
        <end position="799"/>
    </location>
</feature>
<dbReference type="RefSeq" id="XP_004178874.1">
    <property type="nucleotide sequence ID" value="XM_004178826.1"/>
</dbReference>
<feature type="compositionally biased region" description="Polar residues" evidence="2">
    <location>
        <begin position="18"/>
        <end position="40"/>
    </location>
</feature>
<dbReference type="OMA" id="HSFDFVP"/>